<dbReference type="GO" id="GO:0030527">
    <property type="term" value="F:structural constituent of chromatin"/>
    <property type="evidence" value="ECO:0007669"/>
    <property type="project" value="InterPro"/>
</dbReference>
<dbReference type="SUPFAM" id="SSF47113">
    <property type="entry name" value="Histone-fold"/>
    <property type="match status" value="1"/>
</dbReference>
<evidence type="ECO:0000259" key="6">
    <source>
        <dbReference type="Pfam" id="PF00125"/>
    </source>
</evidence>
<dbReference type="Proteomes" id="UP000794436">
    <property type="component" value="Unassembled WGS sequence"/>
</dbReference>
<keyword evidence="4" id="KW-0539">Nucleus</keyword>
<name>A0A8K1FGE4_PYTOL</name>
<evidence type="ECO:0000313" key="7">
    <source>
        <dbReference type="EMBL" id="TMW62670.1"/>
    </source>
</evidence>
<dbReference type="Gene3D" id="1.10.20.10">
    <property type="entry name" value="Histone, subunit A"/>
    <property type="match status" value="1"/>
</dbReference>
<proteinExistence type="inferred from homology"/>
<keyword evidence="3" id="KW-0238">DNA-binding</keyword>
<organism evidence="7 8">
    <name type="scientific">Pythium oligandrum</name>
    <name type="common">Mycoparasitic fungus</name>
    <dbReference type="NCBI Taxonomy" id="41045"/>
    <lineage>
        <taxon>Eukaryota</taxon>
        <taxon>Sar</taxon>
        <taxon>Stramenopiles</taxon>
        <taxon>Oomycota</taxon>
        <taxon>Peronosporomycetes</taxon>
        <taxon>Pythiales</taxon>
        <taxon>Pythiaceae</taxon>
        <taxon>Pythium</taxon>
    </lineage>
</organism>
<dbReference type="SMART" id="SM00428">
    <property type="entry name" value="H3"/>
    <property type="match status" value="1"/>
</dbReference>
<dbReference type="PRINTS" id="PR00622">
    <property type="entry name" value="HISTONEH3"/>
</dbReference>
<dbReference type="Pfam" id="PF00125">
    <property type="entry name" value="Histone"/>
    <property type="match status" value="1"/>
</dbReference>
<dbReference type="GO" id="GO:0005634">
    <property type="term" value="C:nucleus"/>
    <property type="evidence" value="ECO:0007669"/>
    <property type="project" value="UniProtKB-SubCell"/>
</dbReference>
<evidence type="ECO:0000256" key="1">
    <source>
        <dbReference type="ARBA" id="ARBA00004123"/>
    </source>
</evidence>
<accession>A0A8K1FGE4</accession>
<sequence>MATSPVSGKRRASDSDSPPATVRKSRKTSSPQRNSAPSAARRALNAATGTPSASAPKRRYRPGTVALREIRFYQRSTELLLRKLPFARLVREIQMEFTPREYRWQAEALLALQEAAEAHLVRLFEDANLCAIHAKRVTLMVKDIQLARRIRGRHYGE</sequence>
<dbReference type="InterPro" id="IPR009072">
    <property type="entry name" value="Histone-fold"/>
</dbReference>
<gene>
    <name evidence="7" type="ORF">Poli38472_005288</name>
</gene>
<dbReference type="GO" id="GO:0003677">
    <property type="term" value="F:DNA binding"/>
    <property type="evidence" value="ECO:0007669"/>
    <property type="project" value="UniProtKB-KW"/>
</dbReference>
<dbReference type="OrthoDB" id="842664at2759"/>
<dbReference type="PROSITE" id="PS00959">
    <property type="entry name" value="HISTONE_H3_2"/>
    <property type="match status" value="1"/>
</dbReference>
<comment type="similarity">
    <text evidence="2">Belongs to the histone H3 family.</text>
</comment>
<comment type="subcellular location">
    <subcellularLocation>
        <location evidence="1">Nucleus</location>
    </subcellularLocation>
</comment>
<feature type="region of interest" description="Disordered" evidence="5">
    <location>
        <begin position="1"/>
        <end position="60"/>
    </location>
</feature>
<dbReference type="EMBL" id="SPLM01000073">
    <property type="protein sequence ID" value="TMW62670.1"/>
    <property type="molecule type" value="Genomic_DNA"/>
</dbReference>
<evidence type="ECO:0000256" key="5">
    <source>
        <dbReference type="SAM" id="MobiDB-lite"/>
    </source>
</evidence>
<evidence type="ECO:0000256" key="2">
    <source>
        <dbReference type="ARBA" id="ARBA00010343"/>
    </source>
</evidence>
<evidence type="ECO:0000313" key="8">
    <source>
        <dbReference type="Proteomes" id="UP000794436"/>
    </source>
</evidence>
<feature type="domain" description="Core Histone H2A/H2B/H3" evidence="6">
    <location>
        <begin position="62"/>
        <end position="150"/>
    </location>
</feature>
<reference evidence="7" key="1">
    <citation type="submission" date="2019-03" db="EMBL/GenBank/DDBJ databases">
        <title>Long read genome sequence of the mycoparasitic Pythium oligandrum ATCC 38472 isolated from sugarbeet rhizosphere.</title>
        <authorList>
            <person name="Gaulin E."/>
        </authorList>
    </citation>
    <scope>NUCLEOTIDE SEQUENCE</scope>
    <source>
        <strain evidence="7">ATCC 38472_TT</strain>
    </source>
</reference>
<dbReference type="CDD" id="cd22911">
    <property type="entry name" value="HFD_H3"/>
    <property type="match status" value="1"/>
</dbReference>
<evidence type="ECO:0000256" key="4">
    <source>
        <dbReference type="ARBA" id="ARBA00023242"/>
    </source>
</evidence>
<dbReference type="InterPro" id="IPR000164">
    <property type="entry name" value="Histone_H3/CENP-A"/>
</dbReference>
<dbReference type="GO" id="GO:0000786">
    <property type="term" value="C:nucleosome"/>
    <property type="evidence" value="ECO:0007669"/>
    <property type="project" value="InterPro"/>
</dbReference>
<dbReference type="InterPro" id="IPR007125">
    <property type="entry name" value="H2A/H2B/H3"/>
</dbReference>
<protein>
    <recommendedName>
        <fullName evidence="6">Core Histone H2A/H2B/H3 domain-containing protein</fullName>
    </recommendedName>
</protein>
<comment type="caution">
    <text evidence="7">The sequence shown here is derived from an EMBL/GenBank/DDBJ whole genome shotgun (WGS) entry which is preliminary data.</text>
</comment>
<dbReference type="FunFam" id="1.10.20.10:FF:000088">
    <property type="entry name" value="Histone H3-like centromeric protein CSE4"/>
    <property type="match status" value="1"/>
</dbReference>
<dbReference type="AlphaFoldDB" id="A0A8K1FGE4"/>
<dbReference type="GO" id="GO:0046982">
    <property type="term" value="F:protein heterodimerization activity"/>
    <property type="evidence" value="ECO:0007669"/>
    <property type="project" value="InterPro"/>
</dbReference>
<dbReference type="PANTHER" id="PTHR45810">
    <property type="entry name" value="HISTONE H3.2"/>
    <property type="match status" value="1"/>
</dbReference>
<feature type="compositionally biased region" description="Low complexity" evidence="5">
    <location>
        <begin position="29"/>
        <end position="47"/>
    </location>
</feature>
<keyword evidence="8" id="KW-1185">Reference proteome</keyword>
<evidence type="ECO:0000256" key="3">
    <source>
        <dbReference type="ARBA" id="ARBA00023125"/>
    </source>
</evidence>